<proteinExistence type="predicted"/>
<evidence type="ECO:0000313" key="1">
    <source>
        <dbReference type="EMBL" id="KAK6782086.1"/>
    </source>
</evidence>
<accession>A0AAN8TB16</accession>
<sequence>MAEMSVINTTVALQSFPK</sequence>
<reference evidence="1 2" key="1">
    <citation type="submission" date="2024-02" db="EMBL/GenBank/DDBJ databases">
        <title>de novo genome assembly of Solanum bulbocastanum strain 11H21.</title>
        <authorList>
            <person name="Hosaka A.J."/>
        </authorList>
    </citation>
    <scope>NUCLEOTIDE SEQUENCE [LARGE SCALE GENOMIC DNA]</scope>
    <source>
        <tissue evidence="1">Young leaves</tissue>
    </source>
</reference>
<protein>
    <submittedName>
        <fullName evidence="1">Uncharacterized protein</fullName>
    </submittedName>
</protein>
<evidence type="ECO:0000313" key="2">
    <source>
        <dbReference type="Proteomes" id="UP001371456"/>
    </source>
</evidence>
<dbReference type="Proteomes" id="UP001371456">
    <property type="component" value="Unassembled WGS sequence"/>
</dbReference>
<dbReference type="EMBL" id="JBANQN010000008">
    <property type="protein sequence ID" value="KAK6782086.1"/>
    <property type="molecule type" value="Genomic_DNA"/>
</dbReference>
<gene>
    <name evidence="1" type="ORF">RDI58_019882</name>
</gene>
<comment type="caution">
    <text evidence="1">The sequence shown here is derived from an EMBL/GenBank/DDBJ whole genome shotgun (WGS) entry which is preliminary data.</text>
</comment>
<name>A0AAN8TB16_SOLBU</name>
<organism evidence="1 2">
    <name type="scientific">Solanum bulbocastanum</name>
    <name type="common">Wild potato</name>
    <dbReference type="NCBI Taxonomy" id="147425"/>
    <lineage>
        <taxon>Eukaryota</taxon>
        <taxon>Viridiplantae</taxon>
        <taxon>Streptophyta</taxon>
        <taxon>Embryophyta</taxon>
        <taxon>Tracheophyta</taxon>
        <taxon>Spermatophyta</taxon>
        <taxon>Magnoliopsida</taxon>
        <taxon>eudicotyledons</taxon>
        <taxon>Gunneridae</taxon>
        <taxon>Pentapetalae</taxon>
        <taxon>asterids</taxon>
        <taxon>lamiids</taxon>
        <taxon>Solanales</taxon>
        <taxon>Solanaceae</taxon>
        <taxon>Solanoideae</taxon>
        <taxon>Solaneae</taxon>
        <taxon>Solanum</taxon>
    </lineage>
</organism>
<dbReference type="AlphaFoldDB" id="A0AAN8TB16"/>
<keyword evidence="2" id="KW-1185">Reference proteome</keyword>